<keyword evidence="8" id="KW-1185">Reference proteome</keyword>
<dbReference type="AlphaFoldDB" id="A0A6A2YPM7"/>
<comment type="caution">
    <text evidence="7">The sequence shown here is derived from an EMBL/GenBank/DDBJ whole genome shotgun (WGS) entry which is preliminary data.</text>
</comment>
<proteinExistence type="inferred from homology"/>
<keyword evidence="3 5" id="KW-0442">Lipid degradation</keyword>
<dbReference type="InterPro" id="IPR002921">
    <property type="entry name" value="Fungal_lipase-type"/>
</dbReference>
<evidence type="ECO:0000256" key="2">
    <source>
        <dbReference type="ARBA" id="ARBA00022801"/>
    </source>
</evidence>
<dbReference type="Pfam" id="PF01764">
    <property type="entry name" value="Lipase_3"/>
    <property type="match status" value="1"/>
</dbReference>
<keyword evidence="2 5" id="KW-0378">Hydrolase</keyword>
<comment type="function">
    <text evidence="5">Acylhydrolase that catalyzes the hydrolysis of phospholipids at the sn-1 position.</text>
</comment>
<dbReference type="EMBL" id="VEPZ02001310">
    <property type="protein sequence ID" value="KAE8681273.1"/>
    <property type="molecule type" value="Genomic_DNA"/>
</dbReference>
<name>A0A6A2YPM7_HIBSY</name>
<reference evidence="7" key="1">
    <citation type="submission" date="2019-09" db="EMBL/GenBank/DDBJ databases">
        <title>Draft genome information of white flower Hibiscus syriacus.</title>
        <authorList>
            <person name="Kim Y.-M."/>
        </authorList>
    </citation>
    <scope>NUCLEOTIDE SEQUENCE [LARGE SCALE GENOMIC DNA]</scope>
    <source>
        <strain evidence="7">YM2019G1</strain>
    </source>
</reference>
<feature type="domain" description="Fungal lipase-type" evidence="6">
    <location>
        <begin position="70"/>
        <end position="167"/>
    </location>
</feature>
<dbReference type="GO" id="GO:0008970">
    <property type="term" value="F:phospholipase A1 activity"/>
    <property type="evidence" value="ECO:0007669"/>
    <property type="project" value="UniProtKB-UniRule"/>
</dbReference>
<dbReference type="InterPro" id="IPR033556">
    <property type="entry name" value="PLA"/>
</dbReference>
<evidence type="ECO:0000313" key="8">
    <source>
        <dbReference type="Proteomes" id="UP000436088"/>
    </source>
</evidence>
<organism evidence="7 8">
    <name type="scientific">Hibiscus syriacus</name>
    <name type="common">Rose of Sharon</name>
    <dbReference type="NCBI Taxonomy" id="106335"/>
    <lineage>
        <taxon>Eukaryota</taxon>
        <taxon>Viridiplantae</taxon>
        <taxon>Streptophyta</taxon>
        <taxon>Embryophyta</taxon>
        <taxon>Tracheophyta</taxon>
        <taxon>Spermatophyta</taxon>
        <taxon>Magnoliopsida</taxon>
        <taxon>eudicotyledons</taxon>
        <taxon>Gunneridae</taxon>
        <taxon>Pentapetalae</taxon>
        <taxon>rosids</taxon>
        <taxon>malvids</taxon>
        <taxon>Malvales</taxon>
        <taxon>Malvaceae</taxon>
        <taxon>Malvoideae</taxon>
        <taxon>Hibiscus</taxon>
    </lineage>
</organism>
<gene>
    <name evidence="7" type="ORF">F3Y22_tig00111332pilonHSYRG00076</name>
</gene>
<dbReference type="EC" id="3.1.1.-" evidence="5"/>
<dbReference type="SUPFAM" id="SSF53474">
    <property type="entry name" value="alpha/beta-Hydrolases"/>
    <property type="match status" value="1"/>
</dbReference>
<dbReference type="Proteomes" id="UP000436088">
    <property type="component" value="Unassembled WGS sequence"/>
</dbReference>
<keyword evidence="4 5" id="KW-0443">Lipid metabolism</keyword>
<sequence length="241" mass="27746">MANSGIASRWRKLSGEDSWDGLLHPLDLDLRRYIIHYGQRTGSVGDLFNYNKHVTTDDGKRVLGRRDILIARRGTVTFSEWLNNLNSTQQSAEQLFGTESEAMVHSGFLSLYTETRSDSIDVKTSAIRQVREALKELLTKYKDEEASTTVTRFSLGGVLATLNAMDSCKWIQQGQFISFAAVHGEHEGCKFHLEKNRKRMEQEDHGKKVEYGVPTYWWDGRNRKRMEQEDHGHWKVKPLNI</sequence>
<dbReference type="GO" id="GO:0016042">
    <property type="term" value="P:lipid catabolic process"/>
    <property type="evidence" value="ECO:0007669"/>
    <property type="project" value="UniProtKB-UniRule"/>
</dbReference>
<evidence type="ECO:0000256" key="5">
    <source>
        <dbReference type="RuleBase" id="RU367093"/>
    </source>
</evidence>
<dbReference type="Gene3D" id="3.40.50.1820">
    <property type="entry name" value="alpha/beta hydrolase"/>
    <property type="match status" value="1"/>
</dbReference>
<evidence type="ECO:0000256" key="4">
    <source>
        <dbReference type="ARBA" id="ARBA00023098"/>
    </source>
</evidence>
<dbReference type="PANTHER" id="PTHR31828:SF20">
    <property type="entry name" value="PHOSPHOLIPASE A1"/>
    <property type="match status" value="1"/>
</dbReference>
<protein>
    <recommendedName>
        <fullName evidence="5">Phospholipase A1</fullName>
        <ecNumber evidence="5">3.1.1.-</ecNumber>
    </recommendedName>
</protein>
<accession>A0A6A2YPM7</accession>
<dbReference type="InterPro" id="IPR029058">
    <property type="entry name" value="AB_hydrolase_fold"/>
</dbReference>
<comment type="similarity">
    <text evidence="1 5">Belongs to the AB hydrolase superfamily. Lipase family.</text>
</comment>
<evidence type="ECO:0000313" key="7">
    <source>
        <dbReference type="EMBL" id="KAE8681273.1"/>
    </source>
</evidence>
<dbReference type="PANTHER" id="PTHR31828">
    <property type="entry name" value="PHOSPHOLIPASE A1-IIGAMMA"/>
    <property type="match status" value="1"/>
</dbReference>
<evidence type="ECO:0000256" key="3">
    <source>
        <dbReference type="ARBA" id="ARBA00022963"/>
    </source>
</evidence>
<evidence type="ECO:0000259" key="6">
    <source>
        <dbReference type="Pfam" id="PF01764"/>
    </source>
</evidence>
<evidence type="ECO:0000256" key="1">
    <source>
        <dbReference type="ARBA" id="ARBA00010701"/>
    </source>
</evidence>